<gene>
    <name evidence="4" type="ORF">GH714_035869</name>
</gene>
<accession>A0A6A6NE97</accession>
<dbReference type="Proteomes" id="UP000467840">
    <property type="component" value="Chromosome 11"/>
</dbReference>
<evidence type="ECO:0000313" key="4">
    <source>
        <dbReference type="EMBL" id="KAF2323516.1"/>
    </source>
</evidence>
<keyword evidence="3" id="KW-0464">Manganese</keyword>
<name>A0A6A6NE97_HEVBR</name>
<dbReference type="AlphaFoldDB" id="A0A6A6NE97"/>
<proteinExistence type="inferred from homology"/>
<dbReference type="InterPro" id="IPR036264">
    <property type="entry name" value="Bact_exopeptidase_dim_dom"/>
</dbReference>
<evidence type="ECO:0000256" key="1">
    <source>
        <dbReference type="ARBA" id="ARBA00006153"/>
    </source>
</evidence>
<dbReference type="GO" id="GO:0005783">
    <property type="term" value="C:endoplasmic reticulum"/>
    <property type="evidence" value="ECO:0007669"/>
    <property type="project" value="TreeGrafter"/>
</dbReference>
<sequence length="313" mass="35289">MVGVRRKIHENPELGYEEFETSKLIREELNKIEWEHKSRVPGKMHACGHDAHVTMLLGAAKILQAHREEIKVPIGHVASRLVLYWLGVASLSSNKWKRRSCCIPQHSIDPILAASNVIVSLQHLVSREADPLDSQVVTVAKFQGGGAFNVIPDSVTIGGTFRSFSKQSFMQLRQRIEEVITGQASVQRCKASIDFLENEKPFFPPTINNKQLHEYFKNVAGAMLGIDKVEDMTPLMGSEDFAFYQEVIPGYFFFIGMKNETSKQLQSPHSPLFEINEDVLPYGAALHASLAVNYLLEFQPEVPLPEEKHHDEL</sequence>
<evidence type="ECO:0000256" key="3">
    <source>
        <dbReference type="ARBA" id="ARBA00023211"/>
    </source>
</evidence>
<reference evidence="4 5" key="1">
    <citation type="journal article" date="2020" name="Mol. Plant">
        <title>The Chromosome-Based Rubber Tree Genome Provides New Insights into Spurge Genome Evolution and Rubber Biosynthesis.</title>
        <authorList>
            <person name="Liu J."/>
            <person name="Shi C."/>
            <person name="Shi C.C."/>
            <person name="Li W."/>
            <person name="Zhang Q.J."/>
            <person name="Zhang Y."/>
            <person name="Li K."/>
            <person name="Lu H.F."/>
            <person name="Shi C."/>
            <person name="Zhu S.T."/>
            <person name="Xiao Z.Y."/>
            <person name="Nan H."/>
            <person name="Yue Y."/>
            <person name="Zhu X.G."/>
            <person name="Wu Y."/>
            <person name="Hong X.N."/>
            <person name="Fan G.Y."/>
            <person name="Tong Y."/>
            <person name="Zhang D."/>
            <person name="Mao C.L."/>
            <person name="Liu Y.L."/>
            <person name="Hao S.J."/>
            <person name="Liu W.Q."/>
            <person name="Lv M.Q."/>
            <person name="Zhang H.B."/>
            <person name="Liu Y."/>
            <person name="Hu-Tang G.R."/>
            <person name="Wang J.P."/>
            <person name="Wang J.H."/>
            <person name="Sun Y.H."/>
            <person name="Ni S.B."/>
            <person name="Chen W.B."/>
            <person name="Zhang X.C."/>
            <person name="Jiao Y.N."/>
            <person name="Eichler E.E."/>
            <person name="Li G.H."/>
            <person name="Liu X."/>
            <person name="Gao L.Z."/>
        </authorList>
    </citation>
    <scope>NUCLEOTIDE SEQUENCE [LARGE SCALE GENOMIC DNA]</scope>
    <source>
        <strain evidence="5">cv. GT1</strain>
        <tissue evidence="4">Leaf</tissue>
    </source>
</reference>
<dbReference type="SUPFAM" id="SSF55031">
    <property type="entry name" value="Bacterial exopeptidase dimerisation domain"/>
    <property type="match status" value="1"/>
</dbReference>
<keyword evidence="5" id="KW-1185">Reference proteome</keyword>
<dbReference type="InterPro" id="IPR017439">
    <property type="entry name" value="Amidohydrolase"/>
</dbReference>
<dbReference type="Gene3D" id="3.30.70.360">
    <property type="match status" value="1"/>
</dbReference>
<comment type="similarity">
    <text evidence="1">Belongs to the peptidase M20 family.</text>
</comment>
<dbReference type="GO" id="GO:0010179">
    <property type="term" value="F:IAA-Ala conjugate hydrolase activity"/>
    <property type="evidence" value="ECO:0007669"/>
    <property type="project" value="TreeGrafter"/>
</dbReference>
<evidence type="ECO:0000313" key="5">
    <source>
        <dbReference type="Proteomes" id="UP000467840"/>
    </source>
</evidence>
<dbReference type="Gene3D" id="3.40.630.10">
    <property type="entry name" value="Zn peptidases"/>
    <property type="match status" value="3"/>
</dbReference>
<dbReference type="GO" id="GO:0009850">
    <property type="term" value="P:auxin metabolic process"/>
    <property type="evidence" value="ECO:0007669"/>
    <property type="project" value="TreeGrafter"/>
</dbReference>
<dbReference type="Pfam" id="PF01546">
    <property type="entry name" value="Peptidase_M20"/>
    <property type="match status" value="2"/>
</dbReference>
<comment type="caution">
    <text evidence="4">The sequence shown here is derived from an EMBL/GenBank/DDBJ whole genome shotgun (WGS) entry which is preliminary data.</text>
</comment>
<dbReference type="FunFam" id="3.30.70.360:FF:000001">
    <property type="entry name" value="N-acetyldiaminopimelate deacetylase"/>
    <property type="match status" value="1"/>
</dbReference>
<dbReference type="SUPFAM" id="SSF53187">
    <property type="entry name" value="Zn-dependent exopeptidases"/>
    <property type="match status" value="1"/>
</dbReference>
<dbReference type="EMBL" id="JAAGAX010000002">
    <property type="protein sequence ID" value="KAF2323516.1"/>
    <property type="molecule type" value="Genomic_DNA"/>
</dbReference>
<dbReference type="InterPro" id="IPR002933">
    <property type="entry name" value="Peptidase_M20"/>
</dbReference>
<evidence type="ECO:0000256" key="2">
    <source>
        <dbReference type="ARBA" id="ARBA00022801"/>
    </source>
</evidence>
<protein>
    <submittedName>
        <fullName evidence="4">Uncharacterized protein</fullName>
    </submittedName>
</protein>
<dbReference type="PANTHER" id="PTHR11014">
    <property type="entry name" value="PEPTIDASE M20 FAMILY MEMBER"/>
    <property type="match status" value="1"/>
</dbReference>
<dbReference type="PANTHER" id="PTHR11014:SF55">
    <property type="entry name" value="IAA-AMINO ACID HYDROLASE ILR1-LIKE 4"/>
    <property type="match status" value="1"/>
</dbReference>
<organism evidence="4 5">
    <name type="scientific">Hevea brasiliensis</name>
    <name type="common">Para rubber tree</name>
    <name type="synonym">Siphonia brasiliensis</name>
    <dbReference type="NCBI Taxonomy" id="3981"/>
    <lineage>
        <taxon>Eukaryota</taxon>
        <taxon>Viridiplantae</taxon>
        <taxon>Streptophyta</taxon>
        <taxon>Embryophyta</taxon>
        <taxon>Tracheophyta</taxon>
        <taxon>Spermatophyta</taxon>
        <taxon>Magnoliopsida</taxon>
        <taxon>eudicotyledons</taxon>
        <taxon>Gunneridae</taxon>
        <taxon>Pentapetalae</taxon>
        <taxon>rosids</taxon>
        <taxon>fabids</taxon>
        <taxon>Malpighiales</taxon>
        <taxon>Euphorbiaceae</taxon>
        <taxon>Crotonoideae</taxon>
        <taxon>Micrandreae</taxon>
        <taxon>Hevea</taxon>
    </lineage>
</organism>
<keyword evidence="2" id="KW-0378">Hydrolase</keyword>